<proteinExistence type="predicted"/>
<dbReference type="AlphaFoldDB" id="A0A1Y4QET4"/>
<reference evidence="2" key="1">
    <citation type="submission" date="2017-04" db="EMBL/GenBank/DDBJ databases">
        <title>Function of individual gut microbiota members based on whole genome sequencing of pure cultures obtained from chicken caecum.</title>
        <authorList>
            <person name="Medvecky M."/>
            <person name="Cejkova D."/>
            <person name="Polansky O."/>
            <person name="Karasova D."/>
            <person name="Kubasova T."/>
            <person name="Cizek A."/>
            <person name="Rychlik I."/>
        </authorList>
    </citation>
    <scope>NUCLEOTIDE SEQUENCE [LARGE SCALE GENOMIC DNA]</scope>
    <source>
        <strain evidence="2">An149</strain>
    </source>
</reference>
<comment type="caution">
    <text evidence="1">The sequence shown here is derived from an EMBL/GenBank/DDBJ whole genome shotgun (WGS) entry which is preliminary data.</text>
</comment>
<evidence type="ECO:0000313" key="2">
    <source>
        <dbReference type="Proteomes" id="UP000196258"/>
    </source>
</evidence>
<dbReference type="Pfam" id="PF09148">
    <property type="entry name" value="DUF1934"/>
    <property type="match status" value="1"/>
</dbReference>
<evidence type="ECO:0000313" key="1">
    <source>
        <dbReference type="EMBL" id="OUQ06558.1"/>
    </source>
</evidence>
<dbReference type="SUPFAM" id="SSF50814">
    <property type="entry name" value="Lipocalins"/>
    <property type="match status" value="1"/>
</dbReference>
<gene>
    <name evidence="1" type="ORF">B5E91_01135</name>
</gene>
<accession>A0A1Y4QET4</accession>
<dbReference type="InterPro" id="IPR012674">
    <property type="entry name" value="Calycin"/>
</dbReference>
<protein>
    <recommendedName>
        <fullName evidence="3">DUF1934 domain-containing protein</fullName>
    </recommendedName>
</protein>
<name>A0A1Y4QET4_9FIRM</name>
<dbReference type="Proteomes" id="UP000196258">
    <property type="component" value="Unassembled WGS sequence"/>
</dbReference>
<organism evidence="1 2">
    <name type="scientific">Thomasclavelia spiroformis</name>
    <dbReference type="NCBI Taxonomy" id="29348"/>
    <lineage>
        <taxon>Bacteria</taxon>
        <taxon>Bacillati</taxon>
        <taxon>Bacillota</taxon>
        <taxon>Erysipelotrichia</taxon>
        <taxon>Erysipelotrichales</taxon>
        <taxon>Coprobacillaceae</taxon>
        <taxon>Thomasclavelia</taxon>
    </lineage>
</organism>
<sequence length="126" mass="14780">MMEPIKVKYRSVFKYDSHQETIKFDTNGYLKNTSNGKTISFKGDKEIKIEIMLDKVILHNGKSVLHLVLNDEIVNEYETDYGVVLLKTKLISYQYENPLKLRYELYDGNNLISSVYLMVSYLQLEN</sequence>
<evidence type="ECO:0008006" key="3">
    <source>
        <dbReference type="Google" id="ProtNLM"/>
    </source>
</evidence>
<dbReference type="EMBL" id="NFLB01000001">
    <property type="protein sequence ID" value="OUQ06558.1"/>
    <property type="molecule type" value="Genomic_DNA"/>
</dbReference>
<dbReference type="Gene3D" id="2.40.128.20">
    <property type="match status" value="1"/>
</dbReference>
<dbReference type="InterPro" id="IPR015231">
    <property type="entry name" value="DUF1934"/>
</dbReference>